<name>A0A091BSP1_9GAMM</name>
<organism evidence="2 3">
    <name type="scientific">Arenimonas malthae CC-JY-1</name>
    <dbReference type="NCBI Taxonomy" id="1384054"/>
    <lineage>
        <taxon>Bacteria</taxon>
        <taxon>Pseudomonadati</taxon>
        <taxon>Pseudomonadota</taxon>
        <taxon>Gammaproteobacteria</taxon>
        <taxon>Lysobacterales</taxon>
        <taxon>Lysobacteraceae</taxon>
        <taxon>Arenimonas</taxon>
    </lineage>
</organism>
<feature type="transmembrane region" description="Helical" evidence="1">
    <location>
        <begin position="120"/>
        <end position="139"/>
    </location>
</feature>
<feature type="transmembrane region" description="Helical" evidence="1">
    <location>
        <begin position="88"/>
        <end position="114"/>
    </location>
</feature>
<proteinExistence type="predicted"/>
<feature type="transmembrane region" description="Helical" evidence="1">
    <location>
        <begin position="47"/>
        <end position="64"/>
    </location>
</feature>
<dbReference type="Proteomes" id="UP000029392">
    <property type="component" value="Unassembled WGS sequence"/>
</dbReference>
<accession>A0A091BSP1</accession>
<dbReference type="eggNOG" id="COG2391">
    <property type="taxonomic scope" value="Bacteria"/>
</dbReference>
<keyword evidence="1" id="KW-1133">Transmembrane helix</keyword>
<dbReference type="InterPro" id="IPR046513">
    <property type="entry name" value="DUF6691"/>
</dbReference>
<dbReference type="EMBL" id="AVCH01000162">
    <property type="protein sequence ID" value="KFN47340.1"/>
    <property type="molecule type" value="Genomic_DNA"/>
</dbReference>
<gene>
    <name evidence="2" type="ORF">N790_07900</name>
</gene>
<dbReference type="Pfam" id="PF20398">
    <property type="entry name" value="DUF6691"/>
    <property type="match status" value="1"/>
</dbReference>
<evidence type="ECO:0000313" key="3">
    <source>
        <dbReference type="Proteomes" id="UP000029392"/>
    </source>
</evidence>
<sequence>MALMRAVAALACGTLFGAGLTLAGMTDPARVIGFLDVAGAWDPSLAVVMASALAVALPMFQWALRRQARPVLAPRRYLPERTEIDRDLVVGALLFGAGWGIAGLCPGPAIAGLGSGRPELFAFVLAMAAGVGVRALHAARTALRDDCRS</sequence>
<keyword evidence="1" id="KW-0472">Membrane</keyword>
<dbReference type="PATRIC" id="fig|1384054.3.peg.1645"/>
<keyword evidence="3" id="KW-1185">Reference proteome</keyword>
<evidence type="ECO:0000313" key="2">
    <source>
        <dbReference type="EMBL" id="KFN47340.1"/>
    </source>
</evidence>
<dbReference type="AlphaFoldDB" id="A0A091BSP1"/>
<keyword evidence="1" id="KW-0812">Transmembrane</keyword>
<protein>
    <submittedName>
        <fullName evidence="2">Uncharacterized protein</fullName>
    </submittedName>
</protein>
<reference evidence="2 3" key="1">
    <citation type="submission" date="2013-09" db="EMBL/GenBank/DDBJ databases">
        <title>Genome sequencing of Arenimonas malthae.</title>
        <authorList>
            <person name="Chen F."/>
            <person name="Wang G."/>
        </authorList>
    </citation>
    <scope>NUCLEOTIDE SEQUENCE [LARGE SCALE GENOMIC DNA]</scope>
    <source>
        <strain evidence="2 3">CC-JY-1</strain>
    </source>
</reference>
<dbReference type="STRING" id="1384054.N790_07900"/>
<evidence type="ECO:0000256" key="1">
    <source>
        <dbReference type="SAM" id="Phobius"/>
    </source>
</evidence>
<comment type="caution">
    <text evidence="2">The sequence shown here is derived from an EMBL/GenBank/DDBJ whole genome shotgun (WGS) entry which is preliminary data.</text>
</comment>